<dbReference type="PANTHER" id="PTHR11076:SF34">
    <property type="entry name" value="PROTEIN UMUC"/>
    <property type="match status" value="1"/>
</dbReference>
<keyword evidence="8" id="KW-1185">Reference proteome</keyword>
<keyword evidence="2" id="KW-0227">DNA damage</keyword>
<feature type="domain" description="UmuC" evidence="6">
    <location>
        <begin position="1"/>
        <end position="145"/>
    </location>
</feature>
<dbReference type="Gene3D" id="1.10.150.20">
    <property type="entry name" value="5' to 3' exonuclease, C-terminal subdomain"/>
    <property type="match status" value="1"/>
</dbReference>
<dbReference type="GO" id="GO:0003684">
    <property type="term" value="F:damaged DNA binding"/>
    <property type="evidence" value="ECO:0007669"/>
    <property type="project" value="InterPro"/>
</dbReference>
<reference evidence="7 8" key="1">
    <citation type="submission" date="2019-03" db="EMBL/GenBank/DDBJ databases">
        <title>Genomic Encyclopedia of Type Strains, Phase IV (KMG-IV): sequencing the most valuable type-strain genomes for metagenomic binning, comparative biology and taxonomic classification.</title>
        <authorList>
            <person name="Goeker M."/>
        </authorList>
    </citation>
    <scope>NUCLEOTIDE SEQUENCE [LARGE SCALE GENOMIC DNA]</scope>
    <source>
        <strain evidence="7 8">DSM 654</strain>
    </source>
</reference>
<evidence type="ECO:0000313" key="7">
    <source>
        <dbReference type="EMBL" id="TCV04401.1"/>
    </source>
</evidence>
<dbReference type="Gene3D" id="3.40.1170.60">
    <property type="match status" value="1"/>
</dbReference>
<evidence type="ECO:0000256" key="1">
    <source>
        <dbReference type="ARBA" id="ARBA00010945"/>
    </source>
</evidence>
<dbReference type="SUPFAM" id="SSF56672">
    <property type="entry name" value="DNA/RNA polymerases"/>
    <property type="match status" value="1"/>
</dbReference>
<keyword evidence="4" id="KW-0234">DNA repair</keyword>
<dbReference type="InterPro" id="IPR050116">
    <property type="entry name" value="DNA_polymerase-Y"/>
</dbReference>
<organism evidence="7 8">
    <name type="scientific">Roseateles saccharophilus</name>
    <name type="common">Pseudomonas saccharophila</name>
    <dbReference type="NCBI Taxonomy" id="304"/>
    <lineage>
        <taxon>Bacteria</taxon>
        <taxon>Pseudomonadati</taxon>
        <taxon>Pseudomonadota</taxon>
        <taxon>Betaproteobacteria</taxon>
        <taxon>Burkholderiales</taxon>
        <taxon>Sphaerotilaceae</taxon>
        <taxon>Roseateles</taxon>
    </lineage>
</organism>
<dbReference type="GO" id="GO:0006281">
    <property type="term" value="P:DNA repair"/>
    <property type="evidence" value="ECO:0007669"/>
    <property type="project" value="UniProtKB-KW"/>
</dbReference>
<dbReference type="InterPro" id="IPR001126">
    <property type="entry name" value="UmuC"/>
</dbReference>
<gene>
    <name evidence="7" type="ORF">EV671_1001156</name>
</gene>
<dbReference type="PANTHER" id="PTHR11076">
    <property type="entry name" value="DNA REPAIR POLYMERASE UMUC / TRANSFERASE FAMILY MEMBER"/>
    <property type="match status" value="1"/>
</dbReference>
<keyword evidence="3" id="KW-0741">SOS mutagenesis</keyword>
<dbReference type="Gene3D" id="3.30.70.270">
    <property type="match status" value="1"/>
</dbReference>
<dbReference type="InterPro" id="IPR017961">
    <property type="entry name" value="DNA_pol_Y-fam_little_finger"/>
</dbReference>
<comment type="similarity">
    <text evidence="1">Belongs to the DNA polymerase type-Y family.</text>
</comment>
<dbReference type="InterPro" id="IPR043502">
    <property type="entry name" value="DNA/RNA_pol_sf"/>
</dbReference>
<evidence type="ECO:0000256" key="3">
    <source>
        <dbReference type="ARBA" id="ARBA00023199"/>
    </source>
</evidence>
<sequence length="385" mass="42304">MGQPFFQFRHLEEDAGLVALSANFGLYGDMSDRFMSLAAGLGPDQEIYSIDETFISLDGVRGDLVARSRALRARVLQWLGLPCSVGIGPTKTLAKFANHVAKSAERKPGSYPAEFAQVCHLGKLSQAALDELLAATPVGDIWGVGPRIEEQLRASSVTTASQLSKLDANTVRLNWSVVLERTVRELQGTPCIEFKDAPEPRQQIASTRSFGQPVRELGPLIQAVSEFATRAAEKLRSQQSHAGRVMVFVRTSPFRKKDAQYSRSVVIPLRRPCADTAAIVRAAIDGLHGIYKPGFNFAKAGVMLMDLQPAAEGQLELDLESDEPARDRDRLMTAVDVVNDKFGKGTLRIGSAKPRRSPQGLWETKLERRTPAYTTEWNAMPVVRC</sequence>
<dbReference type="GO" id="GO:0003887">
    <property type="term" value="F:DNA-directed DNA polymerase activity"/>
    <property type="evidence" value="ECO:0007669"/>
    <property type="project" value="TreeGrafter"/>
</dbReference>
<proteinExistence type="inferred from homology"/>
<dbReference type="Pfam" id="PF11799">
    <property type="entry name" value="IMS_C"/>
    <property type="match status" value="1"/>
</dbReference>
<dbReference type="EMBL" id="SMBU01000001">
    <property type="protein sequence ID" value="TCV04401.1"/>
    <property type="molecule type" value="Genomic_DNA"/>
</dbReference>
<dbReference type="GO" id="GO:0042276">
    <property type="term" value="P:error-prone translesion synthesis"/>
    <property type="evidence" value="ECO:0007669"/>
    <property type="project" value="TreeGrafter"/>
</dbReference>
<dbReference type="GO" id="GO:0005829">
    <property type="term" value="C:cytosol"/>
    <property type="evidence" value="ECO:0007669"/>
    <property type="project" value="TreeGrafter"/>
</dbReference>
<dbReference type="InterPro" id="IPR024728">
    <property type="entry name" value="PolY_HhH_motif"/>
</dbReference>
<dbReference type="CDD" id="cd01700">
    <property type="entry name" value="PolY_Pol_V_umuC"/>
    <property type="match status" value="1"/>
</dbReference>
<dbReference type="PROSITE" id="PS50173">
    <property type="entry name" value="UMUC"/>
    <property type="match status" value="1"/>
</dbReference>
<evidence type="ECO:0000313" key="8">
    <source>
        <dbReference type="Proteomes" id="UP000295110"/>
    </source>
</evidence>
<dbReference type="Pfam" id="PF13438">
    <property type="entry name" value="DUF4113"/>
    <property type="match status" value="1"/>
</dbReference>
<dbReference type="InterPro" id="IPR025188">
    <property type="entry name" value="DUF4113"/>
</dbReference>
<dbReference type="Pfam" id="PF00817">
    <property type="entry name" value="IMS"/>
    <property type="match status" value="1"/>
</dbReference>
<evidence type="ECO:0000256" key="2">
    <source>
        <dbReference type="ARBA" id="ARBA00022763"/>
    </source>
</evidence>
<dbReference type="InterPro" id="IPR043128">
    <property type="entry name" value="Rev_trsase/Diguanyl_cyclase"/>
</dbReference>
<accession>A0A4R3VJ33</accession>
<dbReference type="Proteomes" id="UP000295110">
    <property type="component" value="Unassembled WGS sequence"/>
</dbReference>
<evidence type="ECO:0000256" key="5">
    <source>
        <dbReference type="ARBA" id="ARBA00023236"/>
    </source>
</evidence>
<evidence type="ECO:0000256" key="4">
    <source>
        <dbReference type="ARBA" id="ARBA00023204"/>
    </source>
</evidence>
<dbReference type="GO" id="GO:0009432">
    <property type="term" value="P:SOS response"/>
    <property type="evidence" value="ECO:0007669"/>
    <property type="project" value="UniProtKB-KW"/>
</dbReference>
<keyword evidence="5" id="KW-0742">SOS response</keyword>
<dbReference type="Pfam" id="PF11798">
    <property type="entry name" value="IMS_HHH"/>
    <property type="match status" value="1"/>
</dbReference>
<dbReference type="AlphaFoldDB" id="A0A4R3VJ33"/>
<protein>
    <submittedName>
        <fullName evidence="7">DNA polymerase V</fullName>
    </submittedName>
</protein>
<evidence type="ECO:0000259" key="6">
    <source>
        <dbReference type="PROSITE" id="PS50173"/>
    </source>
</evidence>
<name>A0A4R3VJ33_ROSSA</name>
<comment type="caution">
    <text evidence="7">The sequence shown here is derived from an EMBL/GenBank/DDBJ whole genome shotgun (WGS) entry which is preliminary data.</text>
</comment>